<feature type="non-terminal residue" evidence="1">
    <location>
        <position position="87"/>
    </location>
</feature>
<dbReference type="Proteomes" id="UP000000311">
    <property type="component" value="Unassembled WGS sequence"/>
</dbReference>
<name>E2A1W7_CAMFO</name>
<feature type="non-terminal residue" evidence="1">
    <location>
        <position position="1"/>
    </location>
</feature>
<reference evidence="1 2" key="1">
    <citation type="journal article" date="2010" name="Science">
        <title>Genomic comparison of the ants Camponotus floridanus and Harpegnathos saltator.</title>
        <authorList>
            <person name="Bonasio R."/>
            <person name="Zhang G."/>
            <person name="Ye C."/>
            <person name="Mutti N.S."/>
            <person name="Fang X."/>
            <person name="Qin N."/>
            <person name="Donahue G."/>
            <person name="Yang P."/>
            <person name="Li Q."/>
            <person name="Li C."/>
            <person name="Zhang P."/>
            <person name="Huang Z."/>
            <person name="Berger S.L."/>
            <person name="Reinberg D."/>
            <person name="Wang J."/>
            <person name="Liebig J."/>
        </authorList>
    </citation>
    <scope>NUCLEOTIDE SEQUENCE [LARGE SCALE GENOMIC DNA]</scope>
    <source>
        <strain evidence="2">C129</strain>
    </source>
</reference>
<accession>E2A1W7</accession>
<keyword evidence="2" id="KW-1185">Reference proteome</keyword>
<dbReference type="EMBL" id="GL435841">
    <property type="protein sequence ID" value="EFN72572.1"/>
    <property type="molecule type" value="Genomic_DNA"/>
</dbReference>
<dbReference type="InParanoid" id="E2A1W7"/>
<evidence type="ECO:0000313" key="2">
    <source>
        <dbReference type="Proteomes" id="UP000000311"/>
    </source>
</evidence>
<gene>
    <name evidence="1" type="ORF">EAG_08147</name>
</gene>
<dbReference type="AlphaFoldDB" id="E2A1W7"/>
<dbReference type="OrthoDB" id="28868at2759"/>
<organism evidence="2">
    <name type="scientific">Camponotus floridanus</name>
    <name type="common">Florida carpenter ant</name>
    <dbReference type="NCBI Taxonomy" id="104421"/>
    <lineage>
        <taxon>Eukaryota</taxon>
        <taxon>Metazoa</taxon>
        <taxon>Ecdysozoa</taxon>
        <taxon>Arthropoda</taxon>
        <taxon>Hexapoda</taxon>
        <taxon>Insecta</taxon>
        <taxon>Pterygota</taxon>
        <taxon>Neoptera</taxon>
        <taxon>Endopterygota</taxon>
        <taxon>Hymenoptera</taxon>
        <taxon>Apocrita</taxon>
        <taxon>Aculeata</taxon>
        <taxon>Formicoidea</taxon>
        <taxon>Formicidae</taxon>
        <taxon>Formicinae</taxon>
        <taxon>Camponotus</taxon>
    </lineage>
</organism>
<proteinExistence type="predicted"/>
<evidence type="ECO:0000313" key="1">
    <source>
        <dbReference type="EMBL" id="EFN72572.1"/>
    </source>
</evidence>
<protein>
    <submittedName>
        <fullName evidence="1">Uncharacterized protein</fullName>
    </submittedName>
</protein>
<sequence>HSTIYRFVLHDINRIISAQLSCHNSNLTVKYYFDRIYHLLKQYRLAYKQIKFIPKPEEKQSLESFGKALEKQITIITQLFQPSVSYS</sequence>